<dbReference type="EMBL" id="JAUKTV010000004">
    <property type="protein sequence ID" value="KAK0739874.1"/>
    <property type="molecule type" value="Genomic_DNA"/>
</dbReference>
<keyword evidence="2" id="KW-0732">Signal</keyword>
<feature type="region of interest" description="Disordered" evidence="1">
    <location>
        <begin position="174"/>
        <end position="233"/>
    </location>
</feature>
<sequence>MKLLGRQLLSCLSALAWLGTALAEPKVTFINQDGRHRTVVFTPSAGYKEIKPRRVPAHEEVTVSFPHGWSGNWWSVTDGKEWAPGMLGEVTFNGYLGLTYFDVSAIVNPSDTNGVKMMWPIKSAWPTSGCDFFSCGNEYTYPDKVQTKTTEEDHLACTLGDGISPVYPWGERKRDWEKEQEQEQNDDEEEEEEVVVVKLAPSPSPSPSKAPASASASPVSTSASPTPSSPAKQEEYTALIPDWFDGSHGDNDDNYNDDNYWSRRHRYGKANRSYRFGNLGEWVDILDESGEHIDDEKIDWDNMNWDAIKWEDVNWDELDFTEKNYWDWLFLEAPRRPRYQRWRGLFYNPRPGWGRYAPLNAE</sequence>
<evidence type="ECO:0000313" key="4">
    <source>
        <dbReference type="Proteomes" id="UP001172159"/>
    </source>
</evidence>
<dbReference type="AlphaFoldDB" id="A0AA40BT36"/>
<organism evidence="3 4">
    <name type="scientific">Apiosordaria backusii</name>
    <dbReference type="NCBI Taxonomy" id="314023"/>
    <lineage>
        <taxon>Eukaryota</taxon>
        <taxon>Fungi</taxon>
        <taxon>Dikarya</taxon>
        <taxon>Ascomycota</taxon>
        <taxon>Pezizomycotina</taxon>
        <taxon>Sordariomycetes</taxon>
        <taxon>Sordariomycetidae</taxon>
        <taxon>Sordariales</taxon>
        <taxon>Lasiosphaeriaceae</taxon>
        <taxon>Apiosordaria</taxon>
    </lineage>
</organism>
<feature type="compositionally biased region" description="Low complexity" evidence="1">
    <location>
        <begin position="209"/>
        <end position="231"/>
    </location>
</feature>
<evidence type="ECO:0000256" key="1">
    <source>
        <dbReference type="SAM" id="MobiDB-lite"/>
    </source>
</evidence>
<evidence type="ECO:0000256" key="2">
    <source>
        <dbReference type="SAM" id="SignalP"/>
    </source>
</evidence>
<dbReference type="Proteomes" id="UP001172159">
    <property type="component" value="Unassembled WGS sequence"/>
</dbReference>
<feature type="compositionally biased region" description="Acidic residues" evidence="1">
    <location>
        <begin position="182"/>
        <end position="194"/>
    </location>
</feature>
<reference evidence="3" key="1">
    <citation type="submission" date="2023-06" db="EMBL/GenBank/DDBJ databases">
        <title>Genome-scale phylogeny and comparative genomics of the fungal order Sordariales.</title>
        <authorList>
            <consortium name="Lawrence Berkeley National Laboratory"/>
            <person name="Hensen N."/>
            <person name="Bonometti L."/>
            <person name="Westerberg I."/>
            <person name="Brannstrom I.O."/>
            <person name="Guillou S."/>
            <person name="Cros-Aarteil S."/>
            <person name="Calhoun S."/>
            <person name="Haridas S."/>
            <person name="Kuo A."/>
            <person name="Mondo S."/>
            <person name="Pangilinan J."/>
            <person name="Riley R."/>
            <person name="Labutti K."/>
            <person name="Andreopoulos B."/>
            <person name="Lipzen A."/>
            <person name="Chen C."/>
            <person name="Yanf M."/>
            <person name="Daum C."/>
            <person name="Ng V."/>
            <person name="Clum A."/>
            <person name="Steindorff A."/>
            <person name="Ohm R."/>
            <person name="Martin F."/>
            <person name="Silar P."/>
            <person name="Natvig D."/>
            <person name="Lalanne C."/>
            <person name="Gautier V."/>
            <person name="Ament-Velasquez S.L."/>
            <person name="Kruys A."/>
            <person name="Hutchinson M.I."/>
            <person name="Powell A.J."/>
            <person name="Barry K."/>
            <person name="Miller A.N."/>
            <person name="Grigoriev I.V."/>
            <person name="Debuchy R."/>
            <person name="Gladieux P."/>
            <person name="Thoren M.H."/>
            <person name="Johannesson H."/>
        </authorList>
    </citation>
    <scope>NUCLEOTIDE SEQUENCE</scope>
    <source>
        <strain evidence="3">CBS 540.89</strain>
    </source>
</reference>
<feature type="chain" id="PRO_5041359208" evidence="2">
    <location>
        <begin position="24"/>
        <end position="362"/>
    </location>
</feature>
<accession>A0AA40BT36</accession>
<protein>
    <submittedName>
        <fullName evidence="3">Uncharacterized protein</fullName>
    </submittedName>
</protein>
<keyword evidence="4" id="KW-1185">Reference proteome</keyword>
<evidence type="ECO:0000313" key="3">
    <source>
        <dbReference type="EMBL" id="KAK0739874.1"/>
    </source>
</evidence>
<feature type="signal peptide" evidence="2">
    <location>
        <begin position="1"/>
        <end position="23"/>
    </location>
</feature>
<comment type="caution">
    <text evidence="3">The sequence shown here is derived from an EMBL/GenBank/DDBJ whole genome shotgun (WGS) entry which is preliminary data.</text>
</comment>
<proteinExistence type="predicted"/>
<gene>
    <name evidence="3" type="ORF">B0T21DRAFT_410190</name>
</gene>
<name>A0AA40BT36_9PEZI</name>